<protein>
    <submittedName>
        <fullName evidence="1">Uncharacterized protein</fullName>
    </submittedName>
</protein>
<sequence length="42" mass="4996">MPNIYIERESYDKIIRIGKDPKTFVLDAVKEKLEREKGQCQI</sequence>
<dbReference type="AlphaFoldDB" id="A0A0F9PPY5"/>
<organism evidence="1">
    <name type="scientific">marine sediment metagenome</name>
    <dbReference type="NCBI Taxonomy" id="412755"/>
    <lineage>
        <taxon>unclassified sequences</taxon>
        <taxon>metagenomes</taxon>
        <taxon>ecological metagenomes</taxon>
    </lineage>
</organism>
<proteinExistence type="predicted"/>
<evidence type="ECO:0000313" key="1">
    <source>
        <dbReference type="EMBL" id="KKN32244.1"/>
    </source>
</evidence>
<accession>A0A0F9PPY5</accession>
<reference evidence="1" key="1">
    <citation type="journal article" date="2015" name="Nature">
        <title>Complex archaea that bridge the gap between prokaryotes and eukaryotes.</title>
        <authorList>
            <person name="Spang A."/>
            <person name="Saw J.H."/>
            <person name="Jorgensen S.L."/>
            <person name="Zaremba-Niedzwiedzka K."/>
            <person name="Martijn J."/>
            <person name="Lind A.E."/>
            <person name="van Eijk R."/>
            <person name="Schleper C."/>
            <person name="Guy L."/>
            <person name="Ettema T.J."/>
        </authorList>
    </citation>
    <scope>NUCLEOTIDE SEQUENCE</scope>
</reference>
<gene>
    <name evidence="1" type="ORF">LCGC14_0815940</name>
</gene>
<name>A0A0F9PPY5_9ZZZZ</name>
<comment type="caution">
    <text evidence="1">The sequence shown here is derived from an EMBL/GenBank/DDBJ whole genome shotgun (WGS) entry which is preliminary data.</text>
</comment>
<dbReference type="EMBL" id="LAZR01002265">
    <property type="protein sequence ID" value="KKN32244.1"/>
    <property type="molecule type" value="Genomic_DNA"/>
</dbReference>